<feature type="compositionally biased region" description="Polar residues" evidence="1">
    <location>
        <begin position="199"/>
        <end position="216"/>
    </location>
</feature>
<organism evidence="2">
    <name type="scientific">Rhizochromulina marina</name>
    <dbReference type="NCBI Taxonomy" id="1034831"/>
    <lineage>
        <taxon>Eukaryota</taxon>
        <taxon>Sar</taxon>
        <taxon>Stramenopiles</taxon>
        <taxon>Ochrophyta</taxon>
        <taxon>Dictyochophyceae</taxon>
        <taxon>Rhizochromulinales</taxon>
        <taxon>Rhizochromulina</taxon>
    </lineage>
</organism>
<reference evidence="2" key="1">
    <citation type="submission" date="2021-01" db="EMBL/GenBank/DDBJ databases">
        <authorList>
            <person name="Corre E."/>
            <person name="Pelletier E."/>
            <person name="Niang G."/>
            <person name="Scheremetjew M."/>
            <person name="Finn R."/>
            <person name="Kale V."/>
            <person name="Holt S."/>
            <person name="Cochrane G."/>
            <person name="Meng A."/>
            <person name="Brown T."/>
            <person name="Cohen L."/>
        </authorList>
    </citation>
    <scope>NUCLEOTIDE SEQUENCE</scope>
    <source>
        <strain evidence="2">CCMP1243</strain>
    </source>
</reference>
<gene>
    <name evidence="2" type="ORF">RMAR1173_LOCUS5397</name>
</gene>
<sequence>MDSRDPGLYRVYPGPPADAYEAARLRIFGEDAGEEEGGGAGENAVLTRTAQGSPTRWREDPEREGEGEGGAVLSLDQVSYDRDMRWFNKPSDARPRRTLGKGSRAFNQIESIANDTREYAALDDHYRRLDQRKAEADRQLSARARHARGAESRSKRAVGAGGPKRPGVSAPPGPLRTGSHETRAEAQPYIRPMKPPPSSSNQGCNATDGAMQQKSLPSHAPTGSAAGAKMSLDANAVEFIPAQFRGDRLY</sequence>
<feature type="region of interest" description="Disordered" evidence="1">
    <location>
        <begin position="31"/>
        <end position="76"/>
    </location>
</feature>
<accession>A0A7S2RK49</accession>
<name>A0A7S2RK49_9STRA</name>
<evidence type="ECO:0000256" key="1">
    <source>
        <dbReference type="SAM" id="MobiDB-lite"/>
    </source>
</evidence>
<feature type="compositionally biased region" description="Basic and acidic residues" evidence="1">
    <location>
        <begin position="56"/>
        <end position="66"/>
    </location>
</feature>
<protein>
    <submittedName>
        <fullName evidence="2">Uncharacterized protein</fullName>
    </submittedName>
</protein>
<feature type="region of interest" description="Disordered" evidence="1">
    <location>
        <begin position="132"/>
        <end position="227"/>
    </location>
</feature>
<dbReference type="EMBL" id="HBHJ01008323">
    <property type="protein sequence ID" value="CAD9673450.1"/>
    <property type="molecule type" value="Transcribed_RNA"/>
</dbReference>
<dbReference type="AlphaFoldDB" id="A0A7S2RK49"/>
<proteinExistence type="predicted"/>
<evidence type="ECO:0000313" key="2">
    <source>
        <dbReference type="EMBL" id="CAD9673450.1"/>
    </source>
</evidence>